<reference evidence="2 3" key="1">
    <citation type="submission" date="2019-09" db="EMBL/GenBank/DDBJ databases">
        <title>Bird 10,000 Genomes (B10K) Project - Family phase.</title>
        <authorList>
            <person name="Zhang G."/>
        </authorList>
    </citation>
    <scope>NUCLEOTIDE SEQUENCE [LARGE SCALE GENOMIC DNA]</scope>
    <source>
        <strain evidence="2">OUT-0040</strain>
        <tissue evidence="2">Blood</tissue>
    </source>
</reference>
<comment type="caution">
    <text evidence="2">The sequence shown here is derived from an EMBL/GenBank/DDBJ whole genome shotgun (WGS) entry which is preliminary data.</text>
</comment>
<dbReference type="EMBL" id="VZSQ01000050">
    <property type="protein sequence ID" value="NWZ50234.1"/>
    <property type="molecule type" value="Genomic_DNA"/>
</dbReference>
<dbReference type="SMART" id="SM00213">
    <property type="entry name" value="UBQ"/>
    <property type="match status" value="1"/>
</dbReference>
<accession>A0A7K7N410</accession>
<dbReference type="OrthoDB" id="9375148at2759"/>
<dbReference type="AlphaFoldDB" id="A0A7K7N410"/>
<name>A0A7K7N410_HALAL</name>
<sequence>MAEQQPAANSPDKFSIFIETWFGRTFAVPVSLDDSVGEVMDKLSAQDSSLTRESGRLIYGGRQMEDNLTLRHYEITPMSCLSYFRRLRGGGEPVKRQSLGNALVLTDNLVQRGWWSCMVMSIGPQLTAWW</sequence>
<dbReference type="Pfam" id="PF00240">
    <property type="entry name" value="ubiquitin"/>
    <property type="match status" value="1"/>
</dbReference>
<dbReference type="PROSITE" id="PS50053">
    <property type="entry name" value="UBIQUITIN_2"/>
    <property type="match status" value="1"/>
</dbReference>
<evidence type="ECO:0000313" key="3">
    <source>
        <dbReference type="Proteomes" id="UP000585422"/>
    </source>
</evidence>
<protein>
    <submittedName>
        <fullName evidence="2">RL40 protein</fullName>
    </submittedName>
</protein>
<evidence type="ECO:0000259" key="1">
    <source>
        <dbReference type="PROSITE" id="PS50053"/>
    </source>
</evidence>
<evidence type="ECO:0000313" key="2">
    <source>
        <dbReference type="EMBL" id="NWZ50234.1"/>
    </source>
</evidence>
<dbReference type="InterPro" id="IPR029071">
    <property type="entry name" value="Ubiquitin-like_domsf"/>
</dbReference>
<organism evidence="2 3">
    <name type="scientific">Haliaeetus albicilla</name>
    <name type="common">White-tailed sea-eagle</name>
    <name type="synonym">Falco albicilla</name>
    <dbReference type="NCBI Taxonomy" id="8969"/>
    <lineage>
        <taxon>Eukaryota</taxon>
        <taxon>Metazoa</taxon>
        <taxon>Chordata</taxon>
        <taxon>Craniata</taxon>
        <taxon>Vertebrata</taxon>
        <taxon>Euteleostomi</taxon>
        <taxon>Archelosauria</taxon>
        <taxon>Archosauria</taxon>
        <taxon>Dinosauria</taxon>
        <taxon>Saurischia</taxon>
        <taxon>Theropoda</taxon>
        <taxon>Coelurosauria</taxon>
        <taxon>Aves</taxon>
        <taxon>Neognathae</taxon>
        <taxon>Neoaves</taxon>
        <taxon>Telluraves</taxon>
        <taxon>Accipitrimorphae</taxon>
        <taxon>Accipitriformes</taxon>
        <taxon>Accipitridae</taxon>
        <taxon>Accipitrinae</taxon>
        <taxon>Haliaeetus</taxon>
    </lineage>
</organism>
<dbReference type="Proteomes" id="UP000585422">
    <property type="component" value="Unassembled WGS sequence"/>
</dbReference>
<dbReference type="Gene3D" id="3.10.20.90">
    <property type="entry name" value="Phosphatidylinositol 3-kinase Catalytic Subunit, Chain A, domain 1"/>
    <property type="match status" value="1"/>
</dbReference>
<dbReference type="InterPro" id="IPR000626">
    <property type="entry name" value="Ubiquitin-like_dom"/>
</dbReference>
<dbReference type="SUPFAM" id="SSF54236">
    <property type="entry name" value="Ubiquitin-like"/>
    <property type="match status" value="1"/>
</dbReference>
<feature type="non-terminal residue" evidence="2">
    <location>
        <position position="130"/>
    </location>
</feature>
<feature type="domain" description="Ubiquitin-like" evidence="1">
    <location>
        <begin position="14"/>
        <end position="90"/>
    </location>
</feature>
<feature type="non-terminal residue" evidence="2">
    <location>
        <position position="1"/>
    </location>
</feature>
<gene>
    <name evidence="2" type="primary">Rpl40</name>
    <name evidence="2" type="ORF">HALALB_R16351</name>
</gene>
<proteinExistence type="predicted"/>
<keyword evidence="3" id="KW-1185">Reference proteome</keyword>